<proteinExistence type="inferred from homology"/>
<comment type="caution">
    <text evidence="7">The sequence shown here is derived from an EMBL/GenBank/DDBJ whole genome shotgun (WGS) entry which is preliminary data.</text>
</comment>
<feature type="chain" id="PRO_5018311368" evidence="5">
    <location>
        <begin position="31"/>
        <end position="486"/>
    </location>
</feature>
<dbReference type="Gene3D" id="3.90.1720.10">
    <property type="entry name" value="endopeptidase domain like (from Nostoc punctiforme)"/>
    <property type="match status" value="1"/>
</dbReference>
<sequence>MRAPARRGLVPVLVSALVAVLALVAPAASAAPATIERYAGSDRFATAAAVSRAGFAPGVGVVYVVSGVKFPDALAAAPRAAADGAPVLLVRPTDIPAAVATELDRLNPGRVVVLGGPETVSTGVEQQLAAYTSGGVTRVAGADRFATAARLASTFPAGVDVAYIAAGAKFPDALAGAAVAGLGDDPLLLVGGTSLHPAVAEALRTLRPGRLVILGDRASVSTEIEAELAGYAPVSRVGGTDRFATAAQLSATAFPDGADTVYLTTGWNFPDALAGAAVAGRDGGPVLLVTPTAIPGTVATELARLGASKVVVLGSEASVSASVAAQAAGQVTDPILADNPVVTLPPSWDEIGRIDATYTSPPVSRGAGKIALEWAKTQIGKPYGWGQAGPDAYDCSGLILRAYEQAGVQLRRMTKDQWYDTRRVALDEMVPGDLMFWSSNGQPSGIYHSAIYAGNGMRVHAPSPGKFVELVPVWSGNLLPYGGRIG</sequence>
<gene>
    <name evidence="7" type="ORF">EDD32_0724</name>
</gene>
<dbReference type="InterPro" id="IPR051922">
    <property type="entry name" value="Bact_Sporulation_Assoc"/>
</dbReference>
<reference evidence="7 8" key="1">
    <citation type="submission" date="2018-11" db="EMBL/GenBank/DDBJ databases">
        <title>Sequencing the genomes of 1000 actinobacteria strains.</title>
        <authorList>
            <person name="Klenk H.-P."/>
        </authorList>
    </citation>
    <scope>NUCLEOTIDE SEQUENCE [LARGE SCALE GENOMIC DNA]</scope>
    <source>
        <strain evidence="7 8">DSM 14418</strain>
    </source>
</reference>
<dbReference type="GO" id="GO:0006508">
    <property type="term" value="P:proteolysis"/>
    <property type="evidence" value="ECO:0007669"/>
    <property type="project" value="UniProtKB-KW"/>
</dbReference>
<keyword evidence="4" id="KW-0788">Thiol protease</keyword>
<dbReference type="Proteomes" id="UP000280726">
    <property type="component" value="Unassembled WGS sequence"/>
</dbReference>
<evidence type="ECO:0000313" key="8">
    <source>
        <dbReference type="Proteomes" id="UP000280726"/>
    </source>
</evidence>
<dbReference type="PANTHER" id="PTHR30032:SF4">
    <property type="entry name" value="AMIDASE ENHANCER"/>
    <property type="match status" value="1"/>
</dbReference>
<evidence type="ECO:0000256" key="3">
    <source>
        <dbReference type="ARBA" id="ARBA00022801"/>
    </source>
</evidence>
<keyword evidence="3 7" id="KW-0378">Hydrolase</keyword>
<evidence type="ECO:0000256" key="2">
    <source>
        <dbReference type="ARBA" id="ARBA00022670"/>
    </source>
</evidence>
<dbReference type="EMBL" id="RKRA01000001">
    <property type="protein sequence ID" value="RPF26288.1"/>
    <property type="molecule type" value="Genomic_DNA"/>
</dbReference>
<dbReference type="SUPFAM" id="SSF54001">
    <property type="entry name" value="Cysteine proteinases"/>
    <property type="match status" value="1"/>
</dbReference>
<evidence type="ECO:0000256" key="4">
    <source>
        <dbReference type="ARBA" id="ARBA00022807"/>
    </source>
</evidence>
<organism evidence="7 8">
    <name type="scientific">Georgenia muralis</name>
    <dbReference type="NCBI Taxonomy" id="154117"/>
    <lineage>
        <taxon>Bacteria</taxon>
        <taxon>Bacillati</taxon>
        <taxon>Actinomycetota</taxon>
        <taxon>Actinomycetes</taxon>
        <taxon>Micrococcales</taxon>
        <taxon>Bogoriellaceae</taxon>
        <taxon>Georgenia</taxon>
    </lineage>
</organism>
<dbReference type="PROSITE" id="PS51935">
    <property type="entry name" value="NLPC_P60"/>
    <property type="match status" value="1"/>
</dbReference>
<dbReference type="PANTHER" id="PTHR30032">
    <property type="entry name" value="N-ACETYLMURAMOYL-L-ALANINE AMIDASE-RELATED"/>
    <property type="match status" value="1"/>
</dbReference>
<dbReference type="AlphaFoldDB" id="A0A3N4ZKF0"/>
<dbReference type="Gene3D" id="3.40.50.12090">
    <property type="match status" value="1"/>
</dbReference>
<comment type="similarity">
    <text evidence="1">Belongs to the peptidase C40 family.</text>
</comment>
<accession>A0A3N4ZKF0</accession>
<dbReference type="RefSeq" id="WP_123914677.1">
    <property type="nucleotide sequence ID" value="NZ_RKRA01000001.1"/>
</dbReference>
<dbReference type="GO" id="GO:0008234">
    <property type="term" value="F:cysteine-type peptidase activity"/>
    <property type="evidence" value="ECO:0007669"/>
    <property type="project" value="UniProtKB-KW"/>
</dbReference>
<dbReference type="InterPro" id="IPR038765">
    <property type="entry name" value="Papain-like_cys_pep_sf"/>
</dbReference>
<protein>
    <submittedName>
        <fullName evidence="7">Cell wall-associated NlpC family hydrolase</fullName>
    </submittedName>
</protein>
<feature type="signal peptide" evidence="5">
    <location>
        <begin position="1"/>
        <end position="30"/>
    </location>
</feature>
<dbReference type="Pfam" id="PF04122">
    <property type="entry name" value="CW_binding_2"/>
    <property type="match status" value="3"/>
</dbReference>
<feature type="domain" description="NlpC/P60" evidence="6">
    <location>
        <begin position="365"/>
        <end position="486"/>
    </location>
</feature>
<dbReference type="InterPro" id="IPR000064">
    <property type="entry name" value="NLP_P60_dom"/>
</dbReference>
<dbReference type="Pfam" id="PF00877">
    <property type="entry name" value="NLPC_P60"/>
    <property type="match status" value="1"/>
</dbReference>
<keyword evidence="8" id="KW-1185">Reference proteome</keyword>
<dbReference type="InterPro" id="IPR007253">
    <property type="entry name" value="Cell_wall-bd_2"/>
</dbReference>
<evidence type="ECO:0000256" key="5">
    <source>
        <dbReference type="SAM" id="SignalP"/>
    </source>
</evidence>
<evidence type="ECO:0000313" key="7">
    <source>
        <dbReference type="EMBL" id="RPF26288.1"/>
    </source>
</evidence>
<keyword evidence="5" id="KW-0732">Signal</keyword>
<keyword evidence="2" id="KW-0645">Protease</keyword>
<dbReference type="GO" id="GO:0030288">
    <property type="term" value="C:outer membrane-bounded periplasmic space"/>
    <property type="evidence" value="ECO:0007669"/>
    <property type="project" value="TreeGrafter"/>
</dbReference>
<evidence type="ECO:0000259" key="6">
    <source>
        <dbReference type="PROSITE" id="PS51935"/>
    </source>
</evidence>
<name>A0A3N4ZKF0_9MICO</name>
<evidence type="ECO:0000256" key="1">
    <source>
        <dbReference type="ARBA" id="ARBA00007074"/>
    </source>
</evidence>
<dbReference type="OrthoDB" id="5188291at2"/>